<dbReference type="AlphaFoldDB" id="A0A8S3Y3G0"/>
<proteinExistence type="predicted"/>
<reference evidence="1" key="1">
    <citation type="submission" date="2021-04" db="EMBL/GenBank/DDBJ databases">
        <authorList>
            <person name="Tunstrom K."/>
        </authorList>
    </citation>
    <scope>NUCLEOTIDE SEQUENCE</scope>
</reference>
<protein>
    <submittedName>
        <fullName evidence="1">(apollo) hypothetical protein</fullName>
    </submittedName>
</protein>
<dbReference type="EMBL" id="CAJQZP010001558">
    <property type="protein sequence ID" value="CAG5053905.1"/>
    <property type="molecule type" value="Genomic_DNA"/>
</dbReference>
<sequence length="256" mass="29879">MIFMMVNAERDFRTNTFKVKRVTLPMDHKTFISNARRKSAIISNIDRNIVTNISKSWRILPKLTLTSRIRKEIGKVKSKITTFNKLQYSRNKTLKRNNHHQENEVNISNKYMNNNDFRKSEEISIEESFRYKTPKLEIITPKNEETHVKRPQSKTTSLSYSKNSQLKYADTINNISVSDESDDLKQYIFVYIPLINLEHVNKNSDHNSGRKNVVNNVRIRRGVIEEEISATTSSGFKYTAAESSLVDRLTFKNIKV</sequence>
<keyword evidence="2" id="KW-1185">Reference proteome</keyword>
<gene>
    <name evidence="1" type="ORF">PAPOLLO_LOCUS25776</name>
</gene>
<dbReference type="Proteomes" id="UP000691718">
    <property type="component" value="Unassembled WGS sequence"/>
</dbReference>
<evidence type="ECO:0000313" key="1">
    <source>
        <dbReference type="EMBL" id="CAG5053905.1"/>
    </source>
</evidence>
<comment type="caution">
    <text evidence="1">The sequence shown here is derived from an EMBL/GenBank/DDBJ whole genome shotgun (WGS) entry which is preliminary data.</text>
</comment>
<name>A0A8S3Y3G0_PARAO</name>
<accession>A0A8S3Y3G0</accession>
<evidence type="ECO:0000313" key="2">
    <source>
        <dbReference type="Proteomes" id="UP000691718"/>
    </source>
</evidence>
<organism evidence="1 2">
    <name type="scientific">Parnassius apollo</name>
    <name type="common">Apollo butterfly</name>
    <name type="synonym">Papilio apollo</name>
    <dbReference type="NCBI Taxonomy" id="110799"/>
    <lineage>
        <taxon>Eukaryota</taxon>
        <taxon>Metazoa</taxon>
        <taxon>Ecdysozoa</taxon>
        <taxon>Arthropoda</taxon>
        <taxon>Hexapoda</taxon>
        <taxon>Insecta</taxon>
        <taxon>Pterygota</taxon>
        <taxon>Neoptera</taxon>
        <taxon>Endopterygota</taxon>
        <taxon>Lepidoptera</taxon>
        <taxon>Glossata</taxon>
        <taxon>Ditrysia</taxon>
        <taxon>Papilionoidea</taxon>
        <taxon>Papilionidae</taxon>
        <taxon>Parnassiinae</taxon>
        <taxon>Parnassini</taxon>
        <taxon>Parnassius</taxon>
        <taxon>Parnassius</taxon>
    </lineage>
</organism>